<feature type="transmembrane region" description="Helical" evidence="7">
    <location>
        <begin position="405"/>
        <end position="432"/>
    </location>
</feature>
<reference evidence="8 9" key="1">
    <citation type="submission" date="2014-04" db="EMBL/GenBank/DDBJ databases">
        <authorList>
            <consortium name="DOE Joint Genome Institute"/>
            <person name="Kuo A."/>
            <person name="Kohler A."/>
            <person name="Nagy L.G."/>
            <person name="Floudas D."/>
            <person name="Copeland A."/>
            <person name="Barry K.W."/>
            <person name="Cichocki N."/>
            <person name="Veneault-Fourrey C."/>
            <person name="LaButti K."/>
            <person name="Lindquist E.A."/>
            <person name="Lipzen A."/>
            <person name="Lundell T."/>
            <person name="Morin E."/>
            <person name="Murat C."/>
            <person name="Sun H."/>
            <person name="Tunlid A."/>
            <person name="Henrissat B."/>
            <person name="Grigoriev I.V."/>
            <person name="Hibbett D.S."/>
            <person name="Martin F."/>
            <person name="Nordberg H.P."/>
            <person name="Cantor M.N."/>
            <person name="Hua S.X."/>
        </authorList>
    </citation>
    <scope>NUCLEOTIDE SEQUENCE [LARGE SCALE GENOMIC DNA]</scope>
    <source>
        <strain evidence="8 9">LaAM-08-1</strain>
    </source>
</reference>
<evidence type="ECO:0000256" key="4">
    <source>
        <dbReference type="ARBA" id="ARBA00022989"/>
    </source>
</evidence>
<reference evidence="9" key="2">
    <citation type="submission" date="2015-01" db="EMBL/GenBank/DDBJ databases">
        <title>Evolutionary Origins and Diversification of the Mycorrhizal Mutualists.</title>
        <authorList>
            <consortium name="DOE Joint Genome Institute"/>
            <consortium name="Mycorrhizal Genomics Consortium"/>
            <person name="Kohler A."/>
            <person name="Kuo A."/>
            <person name="Nagy L.G."/>
            <person name="Floudas D."/>
            <person name="Copeland A."/>
            <person name="Barry K.W."/>
            <person name="Cichocki N."/>
            <person name="Veneault-Fourrey C."/>
            <person name="LaButti K."/>
            <person name="Lindquist E.A."/>
            <person name="Lipzen A."/>
            <person name="Lundell T."/>
            <person name="Morin E."/>
            <person name="Murat C."/>
            <person name="Riley R."/>
            <person name="Ohm R."/>
            <person name="Sun H."/>
            <person name="Tunlid A."/>
            <person name="Henrissat B."/>
            <person name="Grigoriev I.V."/>
            <person name="Hibbett D.S."/>
            <person name="Martin F."/>
        </authorList>
    </citation>
    <scope>NUCLEOTIDE SEQUENCE [LARGE SCALE GENOMIC DNA]</scope>
    <source>
        <strain evidence="9">LaAM-08-1</strain>
    </source>
</reference>
<dbReference type="AlphaFoldDB" id="A0A0C9XLW0"/>
<keyword evidence="3 7" id="KW-0812">Transmembrane</keyword>
<keyword evidence="9" id="KW-1185">Reference proteome</keyword>
<evidence type="ECO:0000313" key="9">
    <source>
        <dbReference type="Proteomes" id="UP000054477"/>
    </source>
</evidence>
<feature type="compositionally biased region" description="Pro residues" evidence="6">
    <location>
        <begin position="1"/>
        <end position="11"/>
    </location>
</feature>
<sequence length="1141" mass="121945">MPPTSFPPPPTNIFDNDDDDGWQDMPVVREDEFAGGLDEEDQRKYHYQPSAKGKTTAANATGNLIDVDDLGNEWRAKIDQNESEYTRLRVNEEEDADEVHLRTKYLFDEDKAMTPLSQMQATKNLLTEAQRIAYVGLCALTCREMLQALKTVKKKELKAAITNTELWALKIMGRLYYHMELETQEQKMIESLADHGVIAMDLVPALMTTHTVANPEYDPAEAQRQAELSTLNDDDESISDQTLVDEPISPIPDRTPSETPTPPEKEIDPSSSLPTIDADNFPTDSTASKPFQTTTKVLKETSTAAIPGVTTSLSAADEKVTLDIRWTVLCDLFLILIADSVYDARSRVLLEHVAMKLGLGWLDVVKFESRVTEALEIQEDVENLEQQDIVEGAAKAGKRRRYMMLGLATIGGGLVIGLSAGLLAPVIGLGLAGALTTVGVTGTGAFLGGTAGAAVITTGGVITGSSIAVRGMAKRTKQVRTFDILPLHNNKRVNCILTVPGFMTGLNDDVRLPFSVLDPIVGDVFSVLWEPDMIRETGSALKILTGEVLSQIGLTVLQATVMTGLMSALQWPIILTKLGYLIDNPWSNALDRAKGAGRVLADVLAQRHLGVRPITLIGFSLGARVIFYALVELAKQKQFGIVQDVFLLGATLTASQTTWCDTRSVVSGRYVNAFAKNDWVLNYLFRATSGGVGTVAGLRPVEGVPGLENVDVTDKIAGHMSYRTFMPLILDQLGFPVFSDFFDEPEEPDFTEDRVVVREENQKKSGWFGSGKRGSTSNLQNQHVSRPPSTASWASKTPSTPAKSAGGDDELPPRMDASPSATPPTTTSINGTTTLPPIHRQQGSSSPSSRPGTPPIHDTLPKHAGFDLKAMKEILSTVELNPKEANATSSSTKKPNASPSFRSKLLPVVPPSTRSQSTPPVNGPYSSQSHGGRSPSLDYEDDHPPRTLPAWYDDKADGLGNASSRSMSLSLPLSSYDDPTPVRTPQPGFTPLSAADGVVDPGMGAWGSPPSLSSLPAGIGGFGRGPASSPPPASFGVTNSFGRNTTNNPTPGSSSLSSSAYNSVNGLSSTSLSLSNTPELHFGAPSPPPLEGLAFGSADGTITNSPISDPWTTPSLGGWKAAGIGAGKKGGLDGYAGNPWS</sequence>
<dbReference type="PANTHER" id="PTHR17920">
    <property type="entry name" value="TRANSMEMBRANE AND COILED-COIL DOMAIN-CONTAINING PROTEIN 4 TMCO4"/>
    <property type="match status" value="1"/>
</dbReference>
<gene>
    <name evidence="8" type="ORF">K443DRAFT_677499</name>
</gene>
<feature type="compositionally biased region" description="Polar residues" evidence="6">
    <location>
        <begin position="773"/>
        <end position="802"/>
    </location>
</feature>
<dbReference type="GO" id="GO:0016020">
    <property type="term" value="C:membrane"/>
    <property type="evidence" value="ECO:0007669"/>
    <property type="project" value="UniProtKB-SubCell"/>
</dbReference>
<evidence type="ECO:0000256" key="6">
    <source>
        <dbReference type="SAM" id="MobiDB-lite"/>
    </source>
</evidence>
<evidence type="ECO:0000256" key="1">
    <source>
        <dbReference type="ARBA" id="ARBA00004141"/>
    </source>
</evidence>
<feature type="compositionally biased region" description="Low complexity" evidence="6">
    <location>
        <begin position="963"/>
        <end position="975"/>
    </location>
</feature>
<feature type="compositionally biased region" description="Low complexity" evidence="6">
    <location>
        <begin position="817"/>
        <end position="851"/>
    </location>
</feature>
<dbReference type="PANTHER" id="PTHR17920:SF3">
    <property type="entry name" value="TRANSMEMBRANE AND COILED-COIL DOMAIN-CONTAINING PROTEIN 4"/>
    <property type="match status" value="1"/>
</dbReference>
<feature type="compositionally biased region" description="Polar residues" evidence="6">
    <location>
        <begin position="886"/>
        <end position="901"/>
    </location>
</feature>
<feature type="region of interest" description="Disordered" evidence="6">
    <location>
        <begin position="880"/>
        <end position="1061"/>
    </location>
</feature>
<keyword evidence="5 7" id="KW-0472">Membrane</keyword>
<dbReference type="InterPro" id="IPR007941">
    <property type="entry name" value="DUF726"/>
</dbReference>
<dbReference type="SUPFAM" id="SSF53474">
    <property type="entry name" value="alpha/beta-Hydrolases"/>
    <property type="match status" value="1"/>
</dbReference>
<dbReference type="STRING" id="1095629.A0A0C9XLW0"/>
<feature type="region of interest" description="Disordered" evidence="6">
    <location>
        <begin position="765"/>
        <end position="862"/>
    </location>
</feature>
<evidence type="ECO:0000256" key="3">
    <source>
        <dbReference type="ARBA" id="ARBA00022692"/>
    </source>
</evidence>
<dbReference type="HOGENOM" id="CLU_001695_0_1_1"/>
<dbReference type="Proteomes" id="UP000054477">
    <property type="component" value="Unassembled WGS sequence"/>
</dbReference>
<keyword evidence="4 7" id="KW-1133">Transmembrane helix</keyword>
<evidence type="ECO:0000256" key="5">
    <source>
        <dbReference type="ARBA" id="ARBA00023136"/>
    </source>
</evidence>
<feature type="transmembrane region" description="Helical" evidence="7">
    <location>
        <begin position="444"/>
        <end position="469"/>
    </location>
</feature>
<proteinExistence type="inferred from homology"/>
<feature type="region of interest" description="Disordered" evidence="6">
    <location>
        <begin position="1"/>
        <end position="54"/>
    </location>
</feature>
<feature type="compositionally biased region" description="Low complexity" evidence="6">
    <location>
        <begin position="1044"/>
        <end position="1061"/>
    </location>
</feature>
<evidence type="ECO:0000313" key="8">
    <source>
        <dbReference type="EMBL" id="KIK02549.1"/>
    </source>
</evidence>
<evidence type="ECO:0000256" key="2">
    <source>
        <dbReference type="ARBA" id="ARBA00009824"/>
    </source>
</evidence>
<name>A0A0C9XLW0_9AGAR</name>
<dbReference type="InterPro" id="IPR029058">
    <property type="entry name" value="AB_hydrolase_fold"/>
</dbReference>
<dbReference type="EMBL" id="KN838591">
    <property type="protein sequence ID" value="KIK02549.1"/>
    <property type="molecule type" value="Genomic_DNA"/>
</dbReference>
<dbReference type="OrthoDB" id="277931at2759"/>
<evidence type="ECO:0000256" key="7">
    <source>
        <dbReference type="SAM" id="Phobius"/>
    </source>
</evidence>
<organism evidence="8 9">
    <name type="scientific">Laccaria amethystina LaAM-08-1</name>
    <dbReference type="NCBI Taxonomy" id="1095629"/>
    <lineage>
        <taxon>Eukaryota</taxon>
        <taxon>Fungi</taxon>
        <taxon>Dikarya</taxon>
        <taxon>Basidiomycota</taxon>
        <taxon>Agaricomycotina</taxon>
        <taxon>Agaricomycetes</taxon>
        <taxon>Agaricomycetidae</taxon>
        <taxon>Agaricales</taxon>
        <taxon>Agaricineae</taxon>
        <taxon>Hydnangiaceae</taxon>
        <taxon>Laccaria</taxon>
    </lineage>
</organism>
<feature type="compositionally biased region" description="Polar residues" evidence="6">
    <location>
        <begin position="912"/>
        <end position="931"/>
    </location>
</feature>
<dbReference type="Pfam" id="PF05277">
    <property type="entry name" value="DUF726"/>
    <property type="match status" value="1"/>
</dbReference>
<protein>
    <recommendedName>
        <fullName evidence="10">DUF726-domain-containing protein</fullName>
    </recommendedName>
</protein>
<comment type="similarity">
    <text evidence="2">Belongs to the TMCO4 family.</text>
</comment>
<evidence type="ECO:0008006" key="10">
    <source>
        <dbReference type="Google" id="ProtNLM"/>
    </source>
</evidence>
<feature type="region of interest" description="Disordered" evidence="6">
    <location>
        <begin position="231"/>
        <end position="289"/>
    </location>
</feature>
<accession>A0A0C9XLW0</accession>
<comment type="subcellular location">
    <subcellularLocation>
        <location evidence="1">Membrane</location>
        <topology evidence="1">Multi-pass membrane protein</topology>
    </subcellularLocation>
</comment>